<dbReference type="EMBL" id="QHLQ01000007">
    <property type="protein sequence ID" value="NIZ61101.1"/>
    <property type="molecule type" value="Genomic_DNA"/>
</dbReference>
<comment type="caution">
    <text evidence="2">The sequence shown here is derived from an EMBL/GenBank/DDBJ whole genome shotgun (WGS) entry which is preliminary data.</text>
</comment>
<accession>A0ABX0W6N9</accession>
<dbReference type="Proteomes" id="UP001429564">
    <property type="component" value="Unassembled WGS sequence"/>
</dbReference>
<dbReference type="InterPro" id="IPR024442">
    <property type="entry name" value="Transposase_Zn_ribbon"/>
</dbReference>
<sequence length="171" mass="19524">MTKKPPSDDFQNFQYWQTLGQQLPVDGVASTFETESDCRDRLAAVRWPIGVTCLRCDTKNVGYLELRKVYHCRDCRYQFTVLTGTVLHSSKLSPQCWFDAAEEYIRWRAANERYDYGIHALADFLGVPYPTAQRVRKILKQDLAPDGSGLLAKCICTEATSDPFETLSENL</sequence>
<protein>
    <recommendedName>
        <fullName evidence="1">Transposase zinc-ribbon domain-containing protein</fullName>
    </recommendedName>
</protein>
<dbReference type="Pfam" id="PF12760">
    <property type="entry name" value="Zn_ribbon_IS1595"/>
    <property type="match status" value="1"/>
</dbReference>
<gene>
    <name evidence="2" type="ORF">DL239_08940</name>
</gene>
<proteinExistence type="predicted"/>
<evidence type="ECO:0000259" key="1">
    <source>
        <dbReference type="Pfam" id="PF12760"/>
    </source>
</evidence>
<feature type="domain" description="Transposase zinc-ribbon" evidence="1">
    <location>
        <begin position="34"/>
        <end position="78"/>
    </location>
</feature>
<reference evidence="2 3" key="1">
    <citation type="submission" date="2018-05" db="EMBL/GenBank/DDBJ databases">
        <authorList>
            <person name="Zhang Y.-J."/>
        </authorList>
    </citation>
    <scope>NUCLEOTIDE SEQUENCE [LARGE SCALE GENOMIC DNA]</scope>
    <source>
        <strain evidence="2 3">CY04</strain>
    </source>
</reference>
<name>A0ABX0W6N9_9RHOB</name>
<keyword evidence="3" id="KW-1185">Reference proteome</keyword>
<evidence type="ECO:0000313" key="3">
    <source>
        <dbReference type="Proteomes" id="UP001429564"/>
    </source>
</evidence>
<evidence type="ECO:0000313" key="2">
    <source>
        <dbReference type="EMBL" id="NIZ61101.1"/>
    </source>
</evidence>
<organism evidence="2 3">
    <name type="scientific">Parasedimentitalea denitrificans</name>
    <dbReference type="NCBI Taxonomy" id="2211118"/>
    <lineage>
        <taxon>Bacteria</taxon>
        <taxon>Pseudomonadati</taxon>
        <taxon>Pseudomonadota</taxon>
        <taxon>Alphaproteobacteria</taxon>
        <taxon>Rhodobacterales</taxon>
        <taxon>Paracoccaceae</taxon>
        <taxon>Parasedimentitalea</taxon>
    </lineage>
</organism>